<evidence type="ECO:0000256" key="1">
    <source>
        <dbReference type="ARBA" id="ARBA00008702"/>
    </source>
</evidence>
<dbReference type="InterPro" id="IPR003461">
    <property type="entry name" value="Keratin"/>
</dbReference>
<dbReference type="AlphaFoldDB" id="A0A091V6A5"/>
<evidence type="ECO:0000256" key="3">
    <source>
        <dbReference type="ARBA" id="ARBA00022744"/>
    </source>
</evidence>
<dbReference type="GO" id="GO:0005200">
    <property type="term" value="F:structural constituent of cytoskeleton"/>
    <property type="evidence" value="ECO:0007669"/>
    <property type="project" value="InterPro"/>
</dbReference>
<gene>
    <name evidence="6" type="ORF">N306_14108</name>
</gene>
<evidence type="ECO:0000256" key="4">
    <source>
        <dbReference type="ARBA" id="ARBA00022990"/>
    </source>
</evidence>
<evidence type="ECO:0000256" key="2">
    <source>
        <dbReference type="ARBA" id="ARBA00011806"/>
    </source>
</evidence>
<feature type="non-terminal residue" evidence="6">
    <location>
        <position position="1"/>
    </location>
</feature>
<comment type="similarity">
    <text evidence="1 5">Belongs to the avian keratin family.</text>
</comment>
<evidence type="ECO:0000313" key="7">
    <source>
        <dbReference type="Proteomes" id="UP000053605"/>
    </source>
</evidence>
<proteinExistence type="inferred from homology"/>
<dbReference type="PANTHER" id="PTHR31203:SF1">
    <property type="entry name" value="BETA-KERATIN-RELATED PROTEIN-RELATED"/>
    <property type="match status" value="1"/>
</dbReference>
<protein>
    <recommendedName>
        <fullName evidence="5">Keratin</fullName>
    </recommendedName>
</protein>
<keyword evidence="7" id="KW-1185">Reference proteome</keyword>
<comment type="subunit">
    <text evidence="2 5">The avian keratins (F-ker, S-ker, C-ker and B-ker) are a complex mixture of very similar polypeptides.</text>
</comment>
<evidence type="ECO:0000256" key="5">
    <source>
        <dbReference type="RuleBase" id="RU364002"/>
    </source>
</evidence>
<reference evidence="6 7" key="1">
    <citation type="submission" date="2014-04" db="EMBL/GenBank/DDBJ databases">
        <title>Genome evolution of avian class.</title>
        <authorList>
            <person name="Zhang G."/>
            <person name="Li C."/>
        </authorList>
    </citation>
    <scope>NUCLEOTIDE SEQUENCE [LARGE SCALE GENOMIC DNA]</scope>
    <source>
        <strain evidence="6">BGI_N306</strain>
    </source>
</reference>
<name>A0A091V6A5_OPIHO</name>
<dbReference type="GO" id="GO:0005882">
    <property type="term" value="C:intermediate filament"/>
    <property type="evidence" value="ECO:0007669"/>
    <property type="project" value="UniProtKB-KW"/>
</dbReference>
<dbReference type="Pfam" id="PF02422">
    <property type="entry name" value="Keratin"/>
    <property type="match status" value="1"/>
</dbReference>
<keyword evidence="3 5" id="KW-0416">Keratin</keyword>
<accession>A0A091V6A5</accession>
<organism evidence="6 7">
    <name type="scientific">Opisthocomus hoazin</name>
    <name type="common">Hoatzin</name>
    <name type="synonym">Phasianus hoazin</name>
    <dbReference type="NCBI Taxonomy" id="30419"/>
    <lineage>
        <taxon>Eukaryota</taxon>
        <taxon>Metazoa</taxon>
        <taxon>Chordata</taxon>
        <taxon>Craniata</taxon>
        <taxon>Vertebrata</taxon>
        <taxon>Euteleostomi</taxon>
        <taxon>Archelosauria</taxon>
        <taxon>Archosauria</taxon>
        <taxon>Dinosauria</taxon>
        <taxon>Saurischia</taxon>
        <taxon>Theropoda</taxon>
        <taxon>Coelurosauria</taxon>
        <taxon>Aves</taxon>
        <taxon>Neognathae</taxon>
        <taxon>Neoaves</taxon>
        <taxon>Opisthocomiformes</taxon>
        <taxon>Opisthocomidae</taxon>
        <taxon>Opisthocomus</taxon>
    </lineage>
</organism>
<dbReference type="PhylomeDB" id="A0A091V6A5"/>
<feature type="non-terminal residue" evidence="6">
    <location>
        <position position="60"/>
    </location>
</feature>
<sequence>LTVVLPDPFLTSFPQNTAVGSSTSAALGSILSCNRVPISSGCCDLSCITSQYCGRRRCPP</sequence>
<dbReference type="EMBL" id="KK733736">
    <property type="protein sequence ID" value="KFQ98608.1"/>
    <property type="molecule type" value="Genomic_DNA"/>
</dbReference>
<keyword evidence="4" id="KW-0007">Acetylation</keyword>
<dbReference type="Proteomes" id="UP000053605">
    <property type="component" value="Unassembled WGS sequence"/>
</dbReference>
<evidence type="ECO:0000313" key="6">
    <source>
        <dbReference type="EMBL" id="KFQ98608.1"/>
    </source>
</evidence>
<dbReference type="PANTHER" id="PTHR31203">
    <property type="entry name" value="BETA-KERATIN-RELATED PROTEIN-RELATED"/>
    <property type="match status" value="1"/>
</dbReference>